<dbReference type="InterPro" id="IPR048469">
    <property type="entry name" value="YchJ-like_M"/>
</dbReference>
<organism evidence="2 3">
    <name type="scientific">Ferrimonas aestuarii</name>
    <dbReference type="NCBI Taxonomy" id="2569539"/>
    <lineage>
        <taxon>Bacteria</taxon>
        <taxon>Pseudomonadati</taxon>
        <taxon>Pseudomonadota</taxon>
        <taxon>Gammaproteobacteria</taxon>
        <taxon>Alteromonadales</taxon>
        <taxon>Ferrimonadaceae</taxon>
        <taxon>Ferrimonas</taxon>
    </lineage>
</organism>
<dbReference type="EMBL" id="SWCJ01000009">
    <property type="protein sequence ID" value="TKB54265.1"/>
    <property type="molecule type" value="Genomic_DNA"/>
</dbReference>
<dbReference type="AlphaFoldDB" id="A0A4U1BM82"/>
<dbReference type="Pfam" id="PF17775">
    <property type="entry name" value="YchJ_M-like"/>
    <property type="match status" value="1"/>
</dbReference>
<dbReference type="Proteomes" id="UP000305675">
    <property type="component" value="Unassembled WGS sequence"/>
</dbReference>
<dbReference type="PANTHER" id="PTHR33747">
    <property type="entry name" value="UPF0225 PROTEIN SCO1677"/>
    <property type="match status" value="1"/>
</dbReference>
<sequence length="154" mass="17211">MTQVCYCGASTAFEQCCQPLHQLHIDALTPEQLMRSRYSAFVTGDAQYLFDTHHPEYRSGLNVTELAQACKQSKFVGLEIVDAPPPSTSSGEVEFKAWYQQGKEVLALWERSQFSKVDGLWKYCRGEIKPTIKLGRNDPCPCGCGLKAKKCLLG</sequence>
<evidence type="ECO:0000313" key="3">
    <source>
        <dbReference type="Proteomes" id="UP000305675"/>
    </source>
</evidence>
<dbReference type="PANTHER" id="PTHR33747:SF1">
    <property type="entry name" value="ADENYLATE CYCLASE-ASSOCIATED CAP C-TERMINAL DOMAIN-CONTAINING PROTEIN"/>
    <property type="match status" value="1"/>
</dbReference>
<dbReference type="SUPFAM" id="SSF103642">
    <property type="entry name" value="Sec-C motif"/>
    <property type="match status" value="1"/>
</dbReference>
<dbReference type="SUPFAM" id="SSF54427">
    <property type="entry name" value="NTF2-like"/>
    <property type="match status" value="1"/>
</dbReference>
<accession>A0A4U1BM82</accession>
<dbReference type="RefSeq" id="WP_136863814.1">
    <property type="nucleotide sequence ID" value="NZ_SWCJ01000009.1"/>
</dbReference>
<feature type="domain" description="YchJ-like middle NTF2-like" evidence="1">
    <location>
        <begin position="29"/>
        <end position="126"/>
    </location>
</feature>
<dbReference type="OrthoDB" id="21421at2"/>
<evidence type="ECO:0000313" key="2">
    <source>
        <dbReference type="EMBL" id="TKB54265.1"/>
    </source>
</evidence>
<protein>
    <submittedName>
        <fullName evidence="2">Zinc chelation protein SecC</fullName>
    </submittedName>
</protein>
<proteinExistence type="predicted"/>
<dbReference type="Gene3D" id="3.10.450.50">
    <property type="match status" value="1"/>
</dbReference>
<gene>
    <name evidence="2" type="ORF">FCL42_12775</name>
</gene>
<comment type="caution">
    <text evidence="2">The sequence shown here is derived from an EMBL/GenBank/DDBJ whole genome shotgun (WGS) entry which is preliminary data.</text>
</comment>
<dbReference type="InterPro" id="IPR032710">
    <property type="entry name" value="NTF2-like_dom_sf"/>
</dbReference>
<evidence type="ECO:0000259" key="1">
    <source>
        <dbReference type="Pfam" id="PF17775"/>
    </source>
</evidence>
<keyword evidence="3" id="KW-1185">Reference proteome</keyword>
<reference evidence="2 3" key="1">
    <citation type="submission" date="2019-04" db="EMBL/GenBank/DDBJ databases">
        <authorList>
            <person name="Hwang J.C."/>
        </authorList>
    </citation>
    <scope>NUCLEOTIDE SEQUENCE [LARGE SCALE GENOMIC DNA]</scope>
    <source>
        <strain evidence="2 3">IMCC35002</strain>
    </source>
</reference>
<name>A0A4U1BM82_9GAMM</name>